<evidence type="ECO:0000256" key="7">
    <source>
        <dbReference type="ARBA" id="ARBA00023034"/>
    </source>
</evidence>
<dbReference type="InterPro" id="IPR051523">
    <property type="entry name" value="KISH_domain"/>
</dbReference>
<evidence type="ECO:0000256" key="8">
    <source>
        <dbReference type="ARBA" id="ARBA00023136"/>
    </source>
</evidence>
<keyword evidence="6 9" id="KW-1133">Transmembrane helix</keyword>
<dbReference type="VEuPathDB" id="MicrosporidiaDB:M896_060170"/>
<evidence type="ECO:0000313" key="10">
    <source>
        <dbReference type="EMBL" id="KHN69519.1"/>
    </source>
</evidence>
<evidence type="ECO:0000313" key="11">
    <source>
        <dbReference type="Proteomes" id="UP000031056"/>
    </source>
</evidence>
<gene>
    <name evidence="10" type="ORF">M896_060170</name>
</gene>
<dbReference type="GO" id="GO:0000139">
    <property type="term" value="C:Golgi membrane"/>
    <property type="evidence" value="ECO:0007669"/>
    <property type="project" value="UniProtKB-SubCell"/>
</dbReference>
<dbReference type="EMBL" id="JOKQ01000006">
    <property type="protein sequence ID" value="KHN69519.1"/>
    <property type="molecule type" value="Genomic_DNA"/>
</dbReference>
<proteinExistence type="inferred from homology"/>
<dbReference type="STRING" id="1354746.A0A0B2UJT9"/>
<evidence type="ECO:0000256" key="3">
    <source>
        <dbReference type="ARBA" id="ARBA00008961"/>
    </source>
</evidence>
<dbReference type="Proteomes" id="UP000031056">
    <property type="component" value="Unassembled WGS sequence"/>
</dbReference>
<keyword evidence="7" id="KW-0333">Golgi apparatus</keyword>
<dbReference type="GeneID" id="26261888"/>
<comment type="similarity">
    <text evidence="3 9">Belongs to the KISH family.</text>
</comment>
<keyword evidence="4 9" id="KW-0812">Transmembrane</keyword>
<evidence type="ECO:0000256" key="2">
    <source>
        <dbReference type="ARBA" id="ARBA00004614"/>
    </source>
</evidence>
<keyword evidence="11" id="KW-1185">Reference proteome</keyword>
<dbReference type="PANTHER" id="PTHR13229">
    <property type="entry name" value="PROTEIN KISH-A"/>
    <property type="match status" value="1"/>
</dbReference>
<dbReference type="Pfam" id="PF06842">
    <property type="entry name" value="DUF1242"/>
    <property type="match status" value="1"/>
</dbReference>
<dbReference type="OrthoDB" id="10034655at2759"/>
<reference evidence="10 11" key="1">
    <citation type="journal article" date="2014" name="MBio">
        <title>The Ordospora colligata genome; evolution of extreme reduction in microsporidia and host-to-parasite horizontal gene transfer.</title>
        <authorList>
            <person name="Pombert J.-F."/>
            <person name="Haag K.L."/>
            <person name="Beidas S."/>
            <person name="Ebert D."/>
            <person name="Keeling P.J."/>
        </authorList>
    </citation>
    <scope>NUCLEOTIDE SEQUENCE [LARGE SCALE GENOMIC DNA]</scope>
    <source>
        <strain evidence="10 11">OC4</strain>
    </source>
</reference>
<sequence>MSALFNIDALVRVLVLAVCTITYAKQHFPSLVSKDKKGIYTVLRKFSVVGERLSPFVAFSCMVIGFGKLLSIFF</sequence>
<keyword evidence="5" id="KW-0732">Signal</keyword>
<dbReference type="FunCoup" id="A0A0B2UJT9">
    <property type="interactions" value="80"/>
</dbReference>
<accession>A0A0B2UJT9</accession>
<evidence type="ECO:0000256" key="4">
    <source>
        <dbReference type="ARBA" id="ARBA00022692"/>
    </source>
</evidence>
<evidence type="ECO:0000256" key="9">
    <source>
        <dbReference type="RuleBase" id="RU910717"/>
    </source>
</evidence>
<dbReference type="RefSeq" id="XP_014563561.1">
    <property type="nucleotide sequence ID" value="XM_014708075.1"/>
</dbReference>
<dbReference type="InterPro" id="IPR009653">
    <property type="entry name" value="Ksh1"/>
</dbReference>
<dbReference type="AlphaFoldDB" id="A0A0B2UJT9"/>
<evidence type="ECO:0000256" key="6">
    <source>
        <dbReference type="ARBA" id="ARBA00022989"/>
    </source>
</evidence>
<dbReference type="InParanoid" id="A0A0B2UJT9"/>
<dbReference type="HOGENOM" id="CLU_152663_1_0_1"/>
<evidence type="ECO:0000256" key="5">
    <source>
        <dbReference type="ARBA" id="ARBA00022729"/>
    </source>
</evidence>
<comment type="function">
    <text evidence="1 9">Involved in the early part of the secretory pathway.</text>
</comment>
<comment type="subcellular location">
    <subcellularLocation>
        <location evidence="2">Golgi apparatus membrane</location>
        <topology evidence="2">Single-pass type I membrane protein</topology>
    </subcellularLocation>
</comment>
<protein>
    <recommendedName>
        <fullName evidence="9">Protein kish</fullName>
    </recommendedName>
</protein>
<organism evidence="10 11">
    <name type="scientific">Ordospora colligata OC4</name>
    <dbReference type="NCBI Taxonomy" id="1354746"/>
    <lineage>
        <taxon>Eukaryota</taxon>
        <taxon>Fungi</taxon>
        <taxon>Fungi incertae sedis</taxon>
        <taxon>Microsporidia</taxon>
        <taxon>Ordosporidae</taxon>
        <taxon>Ordospora</taxon>
    </lineage>
</organism>
<evidence type="ECO:0000256" key="1">
    <source>
        <dbReference type="ARBA" id="ARBA00002154"/>
    </source>
</evidence>
<feature type="transmembrane region" description="Helical" evidence="9">
    <location>
        <begin position="53"/>
        <end position="73"/>
    </location>
</feature>
<name>A0A0B2UJT9_9MICR</name>
<comment type="caution">
    <text evidence="10">The sequence shown here is derived from an EMBL/GenBank/DDBJ whole genome shotgun (WGS) entry which is preliminary data.</text>
</comment>
<keyword evidence="8 9" id="KW-0472">Membrane</keyword>